<sequence length="102" mass="11274">MAARMSFPSRWRTVGFALRETFCNTPHDQEESAGLTRLLGPCKFFGSWSGFQAKDGDDEPPEGHSSGLPMQVTVERDPDSEVHAGEALQPLHLHLQNPEPSL</sequence>
<evidence type="ECO:0000256" key="1">
    <source>
        <dbReference type="SAM" id="MobiDB-lite"/>
    </source>
</evidence>
<evidence type="ECO:0000313" key="3">
    <source>
        <dbReference type="RefSeq" id="XP_032330432.1"/>
    </source>
</evidence>
<feature type="compositionally biased region" description="Basic and acidic residues" evidence="1">
    <location>
        <begin position="74"/>
        <end position="84"/>
    </location>
</feature>
<name>A0A8B8SM07_CAMFR</name>
<organism evidence="2 3">
    <name type="scientific">Camelus ferus</name>
    <name type="common">Wild bactrian camel</name>
    <name type="synonym">Camelus bactrianus ferus</name>
    <dbReference type="NCBI Taxonomy" id="419612"/>
    <lineage>
        <taxon>Eukaryota</taxon>
        <taxon>Metazoa</taxon>
        <taxon>Chordata</taxon>
        <taxon>Craniata</taxon>
        <taxon>Vertebrata</taxon>
        <taxon>Euteleostomi</taxon>
        <taxon>Mammalia</taxon>
        <taxon>Eutheria</taxon>
        <taxon>Laurasiatheria</taxon>
        <taxon>Artiodactyla</taxon>
        <taxon>Tylopoda</taxon>
        <taxon>Camelidae</taxon>
        <taxon>Camelus</taxon>
    </lineage>
</organism>
<feature type="region of interest" description="Disordered" evidence="1">
    <location>
        <begin position="50"/>
        <end position="102"/>
    </location>
</feature>
<dbReference type="RefSeq" id="XP_032330432.1">
    <property type="nucleotide sequence ID" value="XM_032474541.1"/>
</dbReference>
<accession>A0A8B8SM07</accession>
<reference evidence="3" key="1">
    <citation type="submission" date="2025-08" db="UniProtKB">
        <authorList>
            <consortium name="RefSeq"/>
        </authorList>
    </citation>
    <scope>IDENTIFICATION</scope>
    <source>
        <tissue evidence="3">Ear skin</tissue>
    </source>
</reference>
<dbReference type="Proteomes" id="UP000694856">
    <property type="component" value="Chromosome X"/>
</dbReference>
<dbReference type="AlphaFoldDB" id="A0A8B8SM07"/>
<evidence type="ECO:0000313" key="2">
    <source>
        <dbReference type="Proteomes" id="UP000694856"/>
    </source>
</evidence>
<proteinExistence type="predicted"/>
<protein>
    <submittedName>
        <fullName evidence="3">Uncharacterized protein LOC116661843 isoform X2</fullName>
    </submittedName>
</protein>
<keyword evidence="2" id="KW-1185">Reference proteome</keyword>
<gene>
    <name evidence="3" type="primary">LOC116661843</name>
</gene>
<dbReference type="GeneID" id="116661843"/>